<feature type="transmembrane region" description="Helical" evidence="5">
    <location>
        <begin position="99"/>
        <end position="119"/>
    </location>
</feature>
<reference evidence="7 8" key="1">
    <citation type="submission" date="2023-09" db="EMBL/GenBank/DDBJ databases">
        <authorList>
            <person name="Rey-Velasco X."/>
        </authorList>
    </citation>
    <scope>NUCLEOTIDE SEQUENCE [LARGE SCALE GENOMIC DNA]</scope>
    <source>
        <strain evidence="7 8">W431</strain>
    </source>
</reference>
<organism evidence="7 8">
    <name type="scientific">Thalassotalea castellviae</name>
    <dbReference type="NCBI Taxonomy" id="3075612"/>
    <lineage>
        <taxon>Bacteria</taxon>
        <taxon>Pseudomonadati</taxon>
        <taxon>Pseudomonadota</taxon>
        <taxon>Gammaproteobacteria</taxon>
        <taxon>Alteromonadales</taxon>
        <taxon>Colwelliaceae</taxon>
        <taxon>Thalassotalea</taxon>
    </lineage>
</organism>
<feature type="transmembrane region" description="Helical" evidence="5">
    <location>
        <begin position="41"/>
        <end position="59"/>
    </location>
</feature>
<dbReference type="InterPro" id="IPR000620">
    <property type="entry name" value="EamA_dom"/>
</dbReference>
<dbReference type="RefSeq" id="WP_311583525.1">
    <property type="nucleotide sequence ID" value="NZ_JAVRIF010000009.1"/>
</dbReference>
<feature type="transmembrane region" description="Helical" evidence="5">
    <location>
        <begin position="150"/>
        <end position="171"/>
    </location>
</feature>
<dbReference type="PANTHER" id="PTHR32322">
    <property type="entry name" value="INNER MEMBRANE TRANSPORTER"/>
    <property type="match status" value="1"/>
</dbReference>
<gene>
    <name evidence="7" type="ORF">RM573_14345</name>
</gene>
<dbReference type="EMBL" id="JAVRIF010000009">
    <property type="protein sequence ID" value="MDT0604782.1"/>
    <property type="molecule type" value="Genomic_DNA"/>
</dbReference>
<evidence type="ECO:0000256" key="4">
    <source>
        <dbReference type="ARBA" id="ARBA00023136"/>
    </source>
</evidence>
<evidence type="ECO:0000313" key="8">
    <source>
        <dbReference type="Proteomes" id="UP001266357"/>
    </source>
</evidence>
<feature type="transmembrane region" description="Helical" evidence="5">
    <location>
        <begin position="71"/>
        <end position="93"/>
    </location>
</feature>
<comment type="caution">
    <text evidence="7">The sequence shown here is derived from an EMBL/GenBank/DDBJ whole genome shotgun (WGS) entry which is preliminary data.</text>
</comment>
<proteinExistence type="predicted"/>
<feature type="domain" description="EamA" evidence="6">
    <location>
        <begin position="153"/>
        <end position="283"/>
    </location>
</feature>
<dbReference type="PANTHER" id="PTHR32322:SF9">
    <property type="entry name" value="AMINO-ACID METABOLITE EFFLUX PUMP-RELATED"/>
    <property type="match status" value="1"/>
</dbReference>
<feature type="transmembrane region" description="Helical" evidence="5">
    <location>
        <begin position="183"/>
        <end position="201"/>
    </location>
</feature>
<evidence type="ECO:0000256" key="2">
    <source>
        <dbReference type="ARBA" id="ARBA00022692"/>
    </source>
</evidence>
<evidence type="ECO:0000256" key="3">
    <source>
        <dbReference type="ARBA" id="ARBA00022989"/>
    </source>
</evidence>
<dbReference type="Pfam" id="PF00892">
    <property type="entry name" value="EamA"/>
    <property type="match status" value="2"/>
</dbReference>
<sequence>MSQYSINTIVCTIFALVAFAGNSVLCRLALGEDTIDAASFTIIRLLSGIITLLLVIFIVRKKHTSKTCLPLCYGNWSAAVLLFIYALAFSYGYNTLDTGTGALILFGAVQITMIIISVFKGNRLHLSEWLGLGVAFSGFVYLMLPSITTPSVMGFILMTISGAAWGVYTLVGRGSKHPLFDTAFNFLRTVPLLIVLIFFTFDDFSVTSNGVLFAVLSGALASGLGYAVWYVALRELTVTQAAVVQLFVPVIATLGGVIFTREVLTLQLIEASGLILGGIFMVILGRRYFVTPLKN</sequence>
<evidence type="ECO:0000313" key="7">
    <source>
        <dbReference type="EMBL" id="MDT0604782.1"/>
    </source>
</evidence>
<keyword evidence="2 5" id="KW-0812">Transmembrane</keyword>
<keyword evidence="8" id="KW-1185">Reference proteome</keyword>
<evidence type="ECO:0000256" key="1">
    <source>
        <dbReference type="ARBA" id="ARBA00004141"/>
    </source>
</evidence>
<comment type="subcellular location">
    <subcellularLocation>
        <location evidence="1">Membrane</location>
        <topology evidence="1">Multi-pass membrane protein</topology>
    </subcellularLocation>
</comment>
<feature type="transmembrane region" description="Helical" evidence="5">
    <location>
        <begin position="265"/>
        <end position="285"/>
    </location>
</feature>
<protein>
    <submittedName>
        <fullName evidence="7">DMT family transporter</fullName>
    </submittedName>
</protein>
<evidence type="ECO:0000259" key="6">
    <source>
        <dbReference type="Pfam" id="PF00892"/>
    </source>
</evidence>
<feature type="domain" description="EamA" evidence="6">
    <location>
        <begin position="9"/>
        <end position="142"/>
    </location>
</feature>
<dbReference type="SUPFAM" id="SSF103481">
    <property type="entry name" value="Multidrug resistance efflux transporter EmrE"/>
    <property type="match status" value="2"/>
</dbReference>
<dbReference type="Proteomes" id="UP001266357">
    <property type="component" value="Unassembled WGS sequence"/>
</dbReference>
<feature type="transmembrane region" description="Helical" evidence="5">
    <location>
        <begin position="126"/>
        <end position="144"/>
    </location>
</feature>
<feature type="transmembrane region" description="Helical" evidence="5">
    <location>
        <begin position="240"/>
        <end position="259"/>
    </location>
</feature>
<accession>A0ABU3A3M9</accession>
<keyword evidence="4 5" id="KW-0472">Membrane</keyword>
<keyword evidence="3 5" id="KW-1133">Transmembrane helix</keyword>
<dbReference type="InterPro" id="IPR050638">
    <property type="entry name" value="AA-Vitamin_Transporters"/>
</dbReference>
<dbReference type="InterPro" id="IPR037185">
    <property type="entry name" value="EmrE-like"/>
</dbReference>
<feature type="transmembrane region" description="Helical" evidence="5">
    <location>
        <begin position="213"/>
        <end position="233"/>
    </location>
</feature>
<evidence type="ECO:0000256" key="5">
    <source>
        <dbReference type="SAM" id="Phobius"/>
    </source>
</evidence>
<name>A0ABU3A3M9_9GAMM</name>